<comment type="caution">
    <text evidence="2">The sequence shown here is derived from an EMBL/GenBank/DDBJ whole genome shotgun (WGS) entry which is preliminary data.</text>
</comment>
<reference evidence="2 3" key="1">
    <citation type="submission" date="2021-06" db="EMBL/GenBank/DDBJ databases">
        <title>Actinoplanes lichenicola sp. nov., and Actinoplanes ovalisporus sp. nov., isolated from lichen in Thailand.</title>
        <authorList>
            <person name="Saeng-In P."/>
            <person name="Kanchanasin P."/>
            <person name="Yuki M."/>
            <person name="Kudo T."/>
            <person name="Ohkuma M."/>
            <person name="Phongsopitanun W."/>
            <person name="Tanasupawat S."/>
        </authorList>
    </citation>
    <scope>NUCLEOTIDE SEQUENCE [LARGE SCALE GENOMIC DNA]</scope>
    <source>
        <strain evidence="2 3">NBRC 110975</strain>
    </source>
</reference>
<name>A0ABS5YUK0_9ACTN</name>
<proteinExistence type="predicted"/>
<organism evidence="2 3">
    <name type="scientific">Paractinoplanes bogorensis</name>
    <dbReference type="NCBI Taxonomy" id="1610840"/>
    <lineage>
        <taxon>Bacteria</taxon>
        <taxon>Bacillati</taxon>
        <taxon>Actinomycetota</taxon>
        <taxon>Actinomycetes</taxon>
        <taxon>Micromonosporales</taxon>
        <taxon>Micromonosporaceae</taxon>
        <taxon>Paractinoplanes</taxon>
    </lineage>
</organism>
<evidence type="ECO:0000259" key="1">
    <source>
        <dbReference type="Pfam" id="PF12770"/>
    </source>
</evidence>
<protein>
    <submittedName>
        <fullName evidence="2">CHAT domain-containing protein</fullName>
    </submittedName>
</protein>
<sequence length="857" mass="93494">MTEAFDLLIGRSGAPEPSLLAWIARNADPADWPRVLLAAERFGGLESGAAWPAIGLAVQEIAIAYGQAEPSLPAWPELFTRDLGGLLEEEVAWILPEAPAEHRAEFRRSALSEIEQALLSGLYWYAALLISHLAPYLGSLRDRAGRLVAQLASGYWRGHLIALAGREVPAGSATEEVDQSHPAAADLDRAARDMSVGELRDLCRLALSILLGDLPADADYLAHPHRSVREWSDRTEPLAVEDAPARWVNNGIADPVDRTPRPPDRTLRVDTGYLFWFEIADAPHPSATVREPVEFELPDDVAEGAILRVTLTSRPGELVVEAGRETGELVVGADGRVRVARSPDGSAASGSRLFFPIRTPAQAGRHQLRCNLHYGGRILQSRTLTAIVDEAERVQQWALETTVDFYGGQALDGAALAAMEPIDLSIMVDDRAPTGGQTGLVVAQGAEVAAVTMPIDELQEQVERTRYALRTVSHLNKKQPRPGDFKYDDYEGASTVGPAMFQRDLELLARRGFDAWVELGFAIADSFERSGRAELLSQPGPPGDEDSALWRLSAWLRQPRVIEMANVADFRILVPATMIYDRPLALRGALQICGTFQNALATHANLSAVECFRGNCPSWGDKKVLCPSGFWGFRHLLGSPQSVGPLGGAATGLDLKPRKQTITYSGRPRCAVGRAAAFGREHPLWVSRLGDGSLPVRTDAERLLDDLRRRDPEPHLVYFYCHGDFSDGMPVLQFDEAGADQIAATELAAYVRWPTSRPLVFLNACRSIATEPEHASSFINALIRRAGASGMVGTEIITYERLAATFAEQVLNEFVTHGRPIGEAMRTARLTLLSRGNPLGLIYTAYAPPHLAMRSDT</sequence>
<gene>
    <name evidence="2" type="ORF">KOI35_23010</name>
</gene>
<evidence type="ECO:0000313" key="3">
    <source>
        <dbReference type="Proteomes" id="UP001519654"/>
    </source>
</evidence>
<dbReference type="RefSeq" id="WP_215789854.1">
    <property type="nucleotide sequence ID" value="NZ_JAHKKG010000007.1"/>
</dbReference>
<evidence type="ECO:0000313" key="2">
    <source>
        <dbReference type="EMBL" id="MBU2666378.1"/>
    </source>
</evidence>
<dbReference type="Pfam" id="PF12770">
    <property type="entry name" value="CHAT"/>
    <property type="match status" value="1"/>
</dbReference>
<accession>A0ABS5YUK0</accession>
<feature type="domain" description="CHAT" evidence="1">
    <location>
        <begin position="676"/>
        <end position="835"/>
    </location>
</feature>
<dbReference type="EMBL" id="JAHKKG010000007">
    <property type="protein sequence ID" value="MBU2666378.1"/>
    <property type="molecule type" value="Genomic_DNA"/>
</dbReference>
<dbReference type="Proteomes" id="UP001519654">
    <property type="component" value="Unassembled WGS sequence"/>
</dbReference>
<keyword evidence="3" id="KW-1185">Reference proteome</keyword>
<dbReference type="InterPro" id="IPR024983">
    <property type="entry name" value="CHAT_dom"/>
</dbReference>